<dbReference type="Gene3D" id="3.40.50.300">
    <property type="entry name" value="P-loop containing nucleotide triphosphate hydrolases"/>
    <property type="match status" value="1"/>
</dbReference>
<dbReference type="InterPro" id="IPR027417">
    <property type="entry name" value="P-loop_NTPase"/>
</dbReference>
<dbReference type="InterPro" id="IPR003439">
    <property type="entry name" value="ABC_transporter-like_ATP-bd"/>
</dbReference>
<dbReference type="KEGG" id="rul:UC8_43530"/>
<dbReference type="SMART" id="SM00382">
    <property type="entry name" value="AAA"/>
    <property type="match status" value="1"/>
</dbReference>
<organism evidence="6 7">
    <name type="scientific">Roseimaritima ulvae</name>
    <dbReference type="NCBI Taxonomy" id="980254"/>
    <lineage>
        <taxon>Bacteria</taxon>
        <taxon>Pseudomonadati</taxon>
        <taxon>Planctomycetota</taxon>
        <taxon>Planctomycetia</taxon>
        <taxon>Pirellulales</taxon>
        <taxon>Pirellulaceae</taxon>
        <taxon>Roseimaritima</taxon>
    </lineage>
</organism>
<evidence type="ECO:0000256" key="2">
    <source>
        <dbReference type="ARBA" id="ARBA00022448"/>
    </source>
</evidence>
<evidence type="ECO:0000256" key="4">
    <source>
        <dbReference type="ARBA" id="ARBA00022840"/>
    </source>
</evidence>
<dbReference type="CDD" id="cd03230">
    <property type="entry name" value="ABC_DR_subfamily_A"/>
    <property type="match status" value="1"/>
</dbReference>
<name>A0A5B9QWN5_9BACT</name>
<keyword evidence="3" id="KW-0547">Nucleotide-binding</keyword>
<dbReference type="AlphaFoldDB" id="A0A5B9QWN5"/>
<evidence type="ECO:0000256" key="3">
    <source>
        <dbReference type="ARBA" id="ARBA00022741"/>
    </source>
</evidence>
<dbReference type="OrthoDB" id="9795548at2"/>
<dbReference type="EMBL" id="CP042914">
    <property type="protein sequence ID" value="QEG42319.1"/>
    <property type="molecule type" value="Genomic_DNA"/>
</dbReference>
<dbReference type="GO" id="GO:0005524">
    <property type="term" value="F:ATP binding"/>
    <property type="evidence" value="ECO:0007669"/>
    <property type="project" value="UniProtKB-KW"/>
</dbReference>
<evidence type="ECO:0000256" key="1">
    <source>
        <dbReference type="ARBA" id="ARBA00005417"/>
    </source>
</evidence>
<dbReference type="Pfam" id="PF00005">
    <property type="entry name" value="ABC_tran"/>
    <property type="match status" value="1"/>
</dbReference>
<keyword evidence="2" id="KW-0813">Transport</keyword>
<keyword evidence="7" id="KW-1185">Reference proteome</keyword>
<feature type="domain" description="ABC transporter" evidence="5">
    <location>
        <begin position="7"/>
        <end position="233"/>
    </location>
</feature>
<keyword evidence="4 6" id="KW-0067">ATP-binding</keyword>
<dbReference type="GO" id="GO:0016887">
    <property type="term" value="F:ATP hydrolysis activity"/>
    <property type="evidence" value="ECO:0007669"/>
    <property type="project" value="InterPro"/>
</dbReference>
<dbReference type="SUPFAM" id="SSF52540">
    <property type="entry name" value="P-loop containing nucleoside triphosphate hydrolases"/>
    <property type="match status" value="1"/>
</dbReference>
<dbReference type="PROSITE" id="PS50893">
    <property type="entry name" value="ABC_TRANSPORTER_2"/>
    <property type="match status" value="1"/>
</dbReference>
<protein>
    <submittedName>
        <fullName evidence="6">SkfA peptide export ATP-binding protein SkfE</fullName>
    </submittedName>
</protein>
<dbReference type="InterPro" id="IPR003593">
    <property type="entry name" value="AAA+_ATPase"/>
</dbReference>
<dbReference type="RefSeq" id="WP_068131601.1">
    <property type="nucleotide sequence ID" value="NZ_CP042914.1"/>
</dbReference>
<reference evidence="6 7" key="1">
    <citation type="submission" date="2019-08" db="EMBL/GenBank/DDBJ databases">
        <title>Deep-cultivation of Planctomycetes and their phenomic and genomic characterization uncovers novel biology.</title>
        <authorList>
            <person name="Wiegand S."/>
            <person name="Jogler M."/>
            <person name="Boedeker C."/>
            <person name="Pinto D."/>
            <person name="Vollmers J."/>
            <person name="Rivas-Marin E."/>
            <person name="Kohn T."/>
            <person name="Peeters S.H."/>
            <person name="Heuer A."/>
            <person name="Rast P."/>
            <person name="Oberbeckmann S."/>
            <person name="Bunk B."/>
            <person name="Jeske O."/>
            <person name="Meyerdierks A."/>
            <person name="Storesund J.E."/>
            <person name="Kallscheuer N."/>
            <person name="Luecker S."/>
            <person name="Lage O.M."/>
            <person name="Pohl T."/>
            <person name="Merkel B.J."/>
            <person name="Hornburger P."/>
            <person name="Mueller R.-W."/>
            <person name="Bruemmer F."/>
            <person name="Labrenz M."/>
            <person name="Spormann A.M."/>
            <person name="Op den Camp H."/>
            <person name="Overmann J."/>
            <person name="Amann R."/>
            <person name="Jetten M.S.M."/>
            <person name="Mascher T."/>
            <person name="Medema M.H."/>
            <person name="Devos D.P."/>
            <person name="Kaster A.-K."/>
            <person name="Ovreas L."/>
            <person name="Rohde M."/>
            <person name="Galperin M.Y."/>
            <person name="Jogler C."/>
        </authorList>
    </citation>
    <scope>NUCLEOTIDE SEQUENCE [LARGE SCALE GENOMIC DNA]</scope>
    <source>
        <strain evidence="6 7">UC8</strain>
    </source>
</reference>
<evidence type="ECO:0000313" key="6">
    <source>
        <dbReference type="EMBL" id="QEG42319.1"/>
    </source>
</evidence>
<comment type="similarity">
    <text evidence="1">Belongs to the ABC transporter superfamily.</text>
</comment>
<dbReference type="Proteomes" id="UP000325286">
    <property type="component" value="Chromosome"/>
</dbReference>
<evidence type="ECO:0000313" key="7">
    <source>
        <dbReference type="Proteomes" id="UP000325286"/>
    </source>
</evidence>
<sequence length="309" mass="33763">MIYDEAIVARGLTRYYGRTAVARELNFVVPRGSVTALLGLNGAGKTTTIRMLMGLLAPTRGHSSVLGCDSQRLQPDQRAKIGYMVEGHYLLPWMRVGDYAGYSSAGYSFWDSKLFNAIVREFGIEPSMRAGRLSRGQRAGVSLALTLAGDPELLILDDPALGLDPVSSRALNETLLQFAGRDDRTILLSSHSLNDVERVADRVLVMVDGKLKVDAALDEFTRRVGCWRLHSNGGQSGSLRSIAGLIDSRRVGESEYQITVADPDQETIAAIHRLDPAAERSDPSFDEAVVAYLSRHRRGSSFLQPVVEG</sequence>
<evidence type="ECO:0000259" key="5">
    <source>
        <dbReference type="PROSITE" id="PS50893"/>
    </source>
</evidence>
<proteinExistence type="inferred from homology"/>
<dbReference type="PANTHER" id="PTHR43335">
    <property type="entry name" value="ABC TRANSPORTER, ATP-BINDING PROTEIN"/>
    <property type="match status" value="1"/>
</dbReference>
<gene>
    <name evidence="6" type="primary">skfE</name>
    <name evidence="6" type="ORF">UC8_43530</name>
</gene>
<accession>A0A5B9QWN5</accession>